<keyword evidence="4" id="KW-1133">Transmembrane helix</keyword>
<evidence type="ECO:0008006" key="7">
    <source>
        <dbReference type="Google" id="ProtNLM"/>
    </source>
</evidence>
<dbReference type="InterPro" id="IPR029063">
    <property type="entry name" value="SAM-dependent_MTases_sf"/>
</dbReference>
<reference evidence="5 6" key="1">
    <citation type="journal article" date="2016" name="Nat. Commun.">
        <title>Thousands of microbial genomes shed light on interconnected biogeochemical processes in an aquifer system.</title>
        <authorList>
            <person name="Anantharaman K."/>
            <person name="Brown C.T."/>
            <person name="Hug L.A."/>
            <person name="Sharon I."/>
            <person name="Castelle C.J."/>
            <person name="Probst A.J."/>
            <person name="Thomas B.C."/>
            <person name="Singh A."/>
            <person name="Wilkins M.J."/>
            <person name="Karaoz U."/>
            <person name="Brodie E.L."/>
            <person name="Williams K.H."/>
            <person name="Hubbard S.S."/>
            <person name="Banfield J.F."/>
        </authorList>
    </citation>
    <scope>NUCLEOTIDE SEQUENCE [LARGE SCALE GENOMIC DNA]</scope>
</reference>
<keyword evidence="3" id="KW-0949">S-adenosyl-L-methionine</keyword>
<dbReference type="Proteomes" id="UP000177521">
    <property type="component" value="Unassembled WGS sequence"/>
</dbReference>
<dbReference type="Gene3D" id="3.40.50.150">
    <property type="entry name" value="Vaccinia Virus protein VP39"/>
    <property type="match status" value="1"/>
</dbReference>
<comment type="caution">
    <text evidence="5">The sequence shown here is derived from an EMBL/GenBank/DDBJ whole genome shotgun (WGS) entry which is preliminary data.</text>
</comment>
<feature type="non-terminal residue" evidence="5">
    <location>
        <position position="1"/>
    </location>
</feature>
<evidence type="ECO:0000313" key="6">
    <source>
        <dbReference type="Proteomes" id="UP000177521"/>
    </source>
</evidence>
<dbReference type="InterPro" id="IPR026170">
    <property type="entry name" value="FAM173A/B"/>
</dbReference>
<dbReference type="Pfam" id="PF02353">
    <property type="entry name" value="CMAS"/>
    <property type="match status" value="1"/>
</dbReference>
<protein>
    <recommendedName>
        <fullName evidence="7">Methyltransferase domain-containing protein</fullName>
    </recommendedName>
</protein>
<feature type="transmembrane region" description="Helical" evidence="4">
    <location>
        <begin position="6"/>
        <end position="27"/>
    </location>
</feature>
<evidence type="ECO:0000256" key="4">
    <source>
        <dbReference type="SAM" id="Phobius"/>
    </source>
</evidence>
<dbReference type="AlphaFoldDB" id="A0A1F4XJZ5"/>
<keyword evidence="4" id="KW-0812">Transmembrane</keyword>
<evidence type="ECO:0000313" key="5">
    <source>
        <dbReference type="EMBL" id="OGC82007.1"/>
    </source>
</evidence>
<sequence length="198" mass="22411">ATMSLYQALSLTFNLTYAAVLITLLVLTARPLIKGAPFVPTSMKRIRLALKMAKVKPGEKVYDLGCGDGRLVMEAVKVYGAEGIGIEYSPLVYWLACFRRYLSGIKTKLIYGSYRNFKLKDADVVFCFLMPERLPELKEKFSQELKAGSRVITYAWPIPGWKISKVARPIKGKNLFRLFLYELPAKKSSKLKSTKHFS</sequence>
<keyword evidence="1" id="KW-0489">Methyltransferase</keyword>
<proteinExistence type="predicted"/>
<evidence type="ECO:0000256" key="2">
    <source>
        <dbReference type="ARBA" id="ARBA00022679"/>
    </source>
</evidence>
<dbReference type="CDD" id="cd02440">
    <property type="entry name" value="AdoMet_MTases"/>
    <property type="match status" value="1"/>
</dbReference>
<keyword evidence="4" id="KW-0472">Membrane</keyword>
<evidence type="ECO:0000256" key="3">
    <source>
        <dbReference type="ARBA" id="ARBA00022691"/>
    </source>
</evidence>
<dbReference type="EMBL" id="MEWS01000025">
    <property type="protein sequence ID" value="OGC82007.1"/>
    <property type="molecule type" value="Genomic_DNA"/>
</dbReference>
<gene>
    <name evidence="5" type="ORF">A2788_00220</name>
</gene>
<dbReference type="SUPFAM" id="SSF53335">
    <property type="entry name" value="S-adenosyl-L-methionine-dependent methyltransferases"/>
    <property type="match status" value="1"/>
</dbReference>
<dbReference type="PANTHER" id="PTHR13610">
    <property type="entry name" value="METHYLTRANSFERASE DOMAIN-CONTAINING PROTEIN"/>
    <property type="match status" value="1"/>
</dbReference>
<name>A0A1F4XJZ5_9BACT</name>
<keyword evidence="2" id="KW-0808">Transferase</keyword>
<dbReference type="GO" id="GO:0016279">
    <property type="term" value="F:protein-lysine N-methyltransferase activity"/>
    <property type="evidence" value="ECO:0007669"/>
    <property type="project" value="InterPro"/>
</dbReference>
<evidence type="ECO:0000256" key="1">
    <source>
        <dbReference type="ARBA" id="ARBA00022603"/>
    </source>
</evidence>
<organism evidence="5 6">
    <name type="scientific">Candidatus Abawacabacteria bacterium RIFCSPHIGHO2_01_FULL_46_8</name>
    <dbReference type="NCBI Taxonomy" id="1817815"/>
    <lineage>
        <taxon>Bacteria</taxon>
        <taxon>Candidatus Abawacaibacteriota</taxon>
    </lineage>
</organism>
<dbReference type="GO" id="GO:0032259">
    <property type="term" value="P:methylation"/>
    <property type="evidence" value="ECO:0007669"/>
    <property type="project" value="UniProtKB-KW"/>
</dbReference>
<dbReference type="PANTHER" id="PTHR13610:SF9">
    <property type="entry name" value="FI06469P"/>
    <property type="match status" value="1"/>
</dbReference>
<accession>A0A1F4XJZ5</accession>